<proteinExistence type="predicted"/>
<comment type="caution">
    <text evidence="1">The sequence shown here is derived from an EMBL/GenBank/DDBJ whole genome shotgun (WGS) entry which is preliminary data.</text>
</comment>
<name>A0A9W7D654_9STRA</name>
<keyword evidence="2" id="KW-1185">Reference proteome</keyword>
<dbReference type="EMBL" id="BSXT01005487">
    <property type="protein sequence ID" value="GMF60600.1"/>
    <property type="molecule type" value="Genomic_DNA"/>
</dbReference>
<dbReference type="AlphaFoldDB" id="A0A9W7D654"/>
<sequence length="153" mass="16388">MVLTRAQARAEAEAQATQVNDVEGMLESADTEYPDATDEYDTEGASRASALVVADKSAVNIVPGVEEHIEKLAGFFFAQAQSLAEGQALLQSQQEGQSNAQSAALMAVQASTETGIMQLTNQQLAIAGRFQEELMATQSTIQEQFMTIQVMQA</sequence>
<accession>A0A9W7D654</accession>
<protein>
    <submittedName>
        <fullName evidence="1">Unnamed protein product</fullName>
    </submittedName>
</protein>
<gene>
    <name evidence="1" type="ORF">Pfra01_002628500</name>
</gene>
<dbReference type="OrthoDB" id="127938at2759"/>
<organism evidence="1 2">
    <name type="scientific">Phytophthora fragariaefolia</name>
    <dbReference type="NCBI Taxonomy" id="1490495"/>
    <lineage>
        <taxon>Eukaryota</taxon>
        <taxon>Sar</taxon>
        <taxon>Stramenopiles</taxon>
        <taxon>Oomycota</taxon>
        <taxon>Peronosporomycetes</taxon>
        <taxon>Peronosporales</taxon>
        <taxon>Peronosporaceae</taxon>
        <taxon>Phytophthora</taxon>
    </lineage>
</organism>
<dbReference type="Proteomes" id="UP001165121">
    <property type="component" value="Unassembled WGS sequence"/>
</dbReference>
<evidence type="ECO:0000313" key="1">
    <source>
        <dbReference type="EMBL" id="GMF60600.1"/>
    </source>
</evidence>
<reference evidence="1" key="1">
    <citation type="submission" date="2023-04" db="EMBL/GenBank/DDBJ databases">
        <title>Phytophthora fragariaefolia NBRC 109709.</title>
        <authorList>
            <person name="Ichikawa N."/>
            <person name="Sato H."/>
            <person name="Tonouchi N."/>
        </authorList>
    </citation>
    <scope>NUCLEOTIDE SEQUENCE</scope>
    <source>
        <strain evidence="1">NBRC 109709</strain>
    </source>
</reference>
<evidence type="ECO:0000313" key="2">
    <source>
        <dbReference type="Proteomes" id="UP001165121"/>
    </source>
</evidence>